<dbReference type="SUPFAM" id="SSF54928">
    <property type="entry name" value="RNA-binding domain, RBD"/>
    <property type="match status" value="2"/>
</dbReference>
<feature type="domain" description="CCHC-type" evidence="5">
    <location>
        <begin position="93"/>
        <end position="106"/>
    </location>
</feature>
<name>A0A3B6C2W2_WHEAT</name>
<reference evidence="6" key="1">
    <citation type="submission" date="2018-08" db="EMBL/GenBank/DDBJ databases">
        <authorList>
            <person name="Rossello M."/>
        </authorList>
    </citation>
    <scope>NUCLEOTIDE SEQUENCE [LARGE SCALE GENOMIC DNA]</scope>
    <source>
        <strain evidence="6">cv. Chinese Spring</strain>
    </source>
</reference>
<dbReference type="PROSITE" id="PS50102">
    <property type="entry name" value="RRM"/>
    <property type="match status" value="2"/>
</dbReference>
<organism evidence="6">
    <name type="scientific">Triticum aestivum</name>
    <name type="common">Wheat</name>
    <dbReference type="NCBI Taxonomy" id="4565"/>
    <lineage>
        <taxon>Eukaryota</taxon>
        <taxon>Viridiplantae</taxon>
        <taxon>Streptophyta</taxon>
        <taxon>Embryophyta</taxon>
        <taxon>Tracheophyta</taxon>
        <taxon>Spermatophyta</taxon>
        <taxon>Magnoliopsida</taxon>
        <taxon>Liliopsida</taxon>
        <taxon>Poales</taxon>
        <taxon>Poaceae</taxon>
        <taxon>BOP clade</taxon>
        <taxon>Pooideae</taxon>
        <taxon>Triticodae</taxon>
        <taxon>Triticeae</taxon>
        <taxon>Triticinae</taxon>
        <taxon>Triticum</taxon>
    </lineage>
</organism>
<keyword evidence="7" id="KW-1185">Reference proteome</keyword>
<evidence type="ECO:0000256" key="1">
    <source>
        <dbReference type="ARBA" id="ARBA00022884"/>
    </source>
</evidence>
<sequence>MESDLLIRQEEVGAERGDDFRSRCWEIFNWDVFDPDELLPRRQAVKGKLDEQKINGRPKEVKNQDQQKAPIMKIGMSSIYLTACWRAPDSDACYICGQDGHYEQSCHYNYIYGRYGLYDQHTCRANCLPGPHTMAMACRNSLQSFIRVNNMPSRFCTWDLRKLLEPFGPLLMCHVPMGSSEVRRGYGVVIFKDRGDGERAIEALNGYLVGKSKLRVDWAYAMAPGGRPREKCNISKTKRVFKSRPPLQGPGKQRALGFLLPKFWRFYPSCNTLLLRKSNNTVPINGAGEERQKMNVESSGAIKTSWRDPDAKSCWICGDEERGHSEPTCPYNYLSPASYAPCRTRLLLWQHETSRACPRPKDLDATSLRRLKFLRCFVRVNNLPRHCCPEKLVGLFVRFGPLQSWHVAFADHGSGACSGFGYMVFRHRAHAEEAIDVLNCCVFSDRKLRVDWAYPCA</sequence>
<dbReference type="InterPro" id="IPR035979">
    <property type="entry name" value="RBD_domain_sf"/>
</dbReference>
<keyword evidence="1 3" id="KW-0694">RNA-binding</keyword>
<dbReference type="GO" id="GO:0008270">
    <property type="term" value="F:zinc ion binding"/>
    <property type="evidence" value="ECO:0007669"/>
    <property type="project" value="UniProtKB-KW"/>
</dbReference>
<dbReference type="EnsemblPlants" id="TraesCS2B02G196800.1">
    <property type="protein sequence ID" value="TraesCS2B02G196800.1"/>
    <property type="gene ID" value="TraesCS2B02G196800"/>
</dbReference>
<evidence type="ECO:0000313" key="7">
    <source>
        <dbReference type="Proteomes" id="UP000019116"/>
    </source>
</evidence>
<dbReference type="SMART" id="SM00360">
    <property type="entry name" value="RRM"/>
    <property type="match status" value="2"/>
</dbReference>
<evidence type="ECO:0000256" key="3">
    <source>
        <dbReference type="PROSITE-ProRule" id="PRU00176"/>
    </source>
</evidence>
<evidence type="ECO:0000313" key="6">
    <source>
        <dbReference type="EnsemblPlants" id="TraesCS2B02G196800.1"/>
    </source>
</evidence>
<dbReference type="RefSeq" id="XP_044322843.1">
    <property type="nucleotide sequence ID" value="XM_044466908.1"/>
</dbReference>
<dbReference type="CDD" id="cd00590">
    <property type="entry name" value="RRM_SF"/>
    <property type="match status" value="2"/>
</dbReference>
<dbReference type="Gramene" id="TraesCLE_scaffold_105615_01G000100.1">
    <property type="protein sequence ID" value="TraesCLE_scaffold_105615_01G000100.1"/>
    <property type="gene ID" value="TraesCLE_scaffold_105615_01G000100"/>
</dbReference>
<accession>A0A3B6C2W2</accession>
<dbReference type="Gene3D" id="3.30.70.330">
    <property type="match status" value="2"/>
</dbReference>
<dbReference type="InterPro" id="IPR000504">
    <property type="entry name" value="RRM_dom"/>
</dbReference>
<reference evidence="6" key="2">
    <citation type="submission" date="2018-10" db="UniProtKB">
        <authorList>
            <consortium name="EnsemblPlants"/>
        </authorList>
    </citation>
    <scope>IDENTIFICATION</scope>
</reference>
<dbReference type="SMR" id="A0A3B6C2W2"/>
<dbReference type="InterPro" id="IPR001878">
    <property type="entry name" value="Znf_CCHC"/>
</dbReference>
<dbReference type="GO" id="GO:0003723">
    <property type="term" value="F:RNA binding"/>
    <property type="evidence" value="ECO:0007669"/>
    <property type="project" value="UniProtKB-UniRule"/>
</dbReference>
<dbReference type="Pfam" id="PF00076">
    <property type="entry name" value="RRM_1"/>
    <property type="match status" value="2"/>
</dbReference>
<dbReference type="STRING" id="4565.A0A3B6C2W2"/>
<protein>
    <recommendedName>
        <fullName evidence="8">RRM domain-containing protein</fullName>
    </recommendedName>
</protein>
<feature type="domain" description="RRM" evidence="4">
    <location>
        <begin position="144"/>
        <end position="221"/>
    </location>
</feature>
<dbReference type="Gramene" id="TraesWEE_scaffold_053467_01G000100.1">
    <property type="protein sequence ID" value="TraesWEE_scaffold_053467_01G000100.1"/>
    <property type="gene ID" value="TraesWEE_scaffold_053467_01G000100"/>
</dbReference>
<dbReference type="OrthoDB" id="639027at2759"/>
<keyword evidence="2" id="KW-0862">Zinc</keyword>
<evidence type="ECO:0000259" key="4">
    <source>
        <dbReference type="PROSITE" id="PS50102"/>
    </source>
</evidence>
<dbReference type="InterPro" id="IPR012677">
    <property type="entry name" value="Nucleotide-bd_a/b_plait_sf"/>
</dbReference>
<evidence type="ECO:0000259" key="5">
    <source>
        <dbReference type="PROSITE" id="PS50158"/>
    </source>
</evidence>
<proteinExistence type="predicted"/>
<dbReference type="Proteomes" id="UP000019116">
    <property type="component" value="Chromosome 2B"/>
</dbReference>
<dbReference type="Gramene" id="TraesCS2B02G196800.1">
    <property type="protein sequence ID" value="TraesCS2B02G196800.1"/>
    <property type="gene ID" value="TraesCS2B02G196800"/>
</dbReference>
<evidence type="ECO:0000256" key="2">
    <source>
        <dbReference type="PROSITE-ProRule" id="PRU00047"/>
    </source>
</evidence>
<keyword evidence="2" id="KW-0479">Metal-binding</keyword>
<keyword evidence="2" id="KW-0863">Zinc-finger</keyword>
<evidence type="ECO:0008006" key="8">
    <source>
        <dbReference type="Google" id="ProtNLM"/>
    </source>
</evidence>
<feature type="domain" description="RRM" evidence="4">
    <location>
        <begin position="376"/>
        <end position="455"/>
    </location>
</feature>
<dbReference type="Gramene" id="TraesCS2B03G0474400.1">
    <property type="protein sequence ID" value="TraesCS2B03G0474400.1.CDS"/>
    <property type="gene ID" value="TraesCS2B03G0474400"/>
</dbReference>
<dbReference type="PANTHER" id="PTHR10352">
    <property type="entry name" value="EUKARYOTIC TRANSLATION INITIATION FACTOR 3 SUBUNIT G"/>
    <property type="match status" value="1"/>
</dbReference>
<gene>
    <name evidence="6" type="primary">LOC123044229</name>
</gene>
<dbReference type="GeneID" id="123044229"/>
<dbReference type="PROSITE" id="PS50158">
    <property type="entry name" value="ZF_CCHC"/>
    <property type="match status" value="1"/>
</dbReference>
<dbReference type="AlphaFoldDB" id="A0A3B6C2W2"/>